<sequence length="147" mass="17002">MEKLLICCLVILMLFLSIEDIQTKEISNFGNLLLLFCSILYSKLLGNSIGNILISMSTYICPLIFLYGYLSDFLKKEILGFGDIKFVMAIGTLMTSYNLWLSMYYFYMISFLLASMVGICLLYRKREKELAMLPYFSISFCVLKIFL</sequence>
<evidence type="ECO:0000313" key="3">
    <source>
        <dbReference type="EMBL" id="MDK4513032.1"/>
    </source>
</evidence>
<dbReference type="GO" id="GO:0016020">
    <property type="term" value="C:membrane"/>
    <property type="evidence" value="ECO:0007669"/>
    <property type="project" value="InterPro"/>
</dbReference>
<evidence type="ECO:0000313" key="4">
    <source>
        <dbReference type="Proteomes" id="UP001173223"/>
    </source>
</evidence>
<accession>A0AAW6WF49</accession>
<gene>
    <name evidence="3" type="ORF">MWG07_12300</name>
</gene>
<keyword evidence="1" id="KW-1133">Transmembrane helix</keyword>
<reference evidence="3" key="1">
    <citation type="journal article" date="2022" name="Gene">
        <title>A genome-led study on the pathogenesis of Fusobacterium necrophorum infections.</title>
        <authorList>
            <person name="Thapa G."/>
            <person name="Jayal A."/>
            <person name="Sikazwe E."/>
            <person name="Perry T."/>
            <person name="Mohammed Al Balushi A."/>
            <person name="Livingstone P."/>
        </authorList>
    </citation>
    <scope>NUCLEOTIDE SEQUENCE</scope>
    <source>
        <strain evidence="3">BRON_8</strain>
    </source>
</reference>
<comment type="caution">
    <text evidence="3">The sequence shown here is derived from an EMBL/GenBank/DDBJ whole genome shotgun (WGS) entry which is preliminary data.</text>
</comment>
<dbReference type="EC" id="3.4.23.43" evidence="3"/>
<feature type="transmembrane region" description="Helical" evidence="1">
    <location>
        <begin position="44"/>
        <end position="66"/>
    </location>
</feature>
<name>A0AAW6WF49_9FUSO</name>
<keyword evidence="1" id="KW-0472">Membrane</keyword>
<protein>
    <submittedName>
        <fullName evidence="3">Prepilin peptidase</fullName>
        <ecNumber evidence="3">3.4.23.43</ecNumber>
    </submittedName>
</protein>
<organism evidence="3 4">
    <name type="scientific">Fusobacterium necrophorum</name>
    <dbReference type="NCBI Taxonomy" id="859"/>
    <lineage>
        <taxon>Bacteria</taxon>
        <taxon>Fusobacteriati</taxon>
        <taxon>Fusobacteriota</taxon>
        <taxon>Fusobacteriia</taxon>
        <taxon>Fusobacteriales</taxon>
        <taxon>Fusobacteriaceae</taxon>
        <taxon>Fusobacterium</taxon>
    </lineage>
</organism>
<keyword evidence="1" id="KW-0812">Transmembrane</keyword>
<evidence type="ECO:0000256" key="1">
    <source>
        <dbReference type="SAM" id="Phobius"/>
    </source>
</evidence>
<evidence type="ECO:0000259" key="2">
    <source>
        <dbReference type="Pfam" id="PF01478"/>
    </source>
</evidence>
<keyword evidence="4" id="KW-1185">Reference proteome</keyword>
<feature type="domain" description="Prepilin type IV endopeptidase peptidase" evidence="2">
    <location>
        <begin position="8"/>
        <end position="119"/>
    </location>
</feature>
<dbReference type="InterPro" id="IPR000045">
    <property type="entry name" value="Prepilin_IV_endopep_pep"/>
</dbReference>
<dbReference type="AlphaFoldDB" id="A0AAW6WF49"/>
<proteinExistence type="predicted"/>
<dbReference type="GO" id="GO:0004190">
    <property type="term" value="F:aspartic-type endopeptidase activity"/>
    <property type="evidence" value="ECO:0007669"/>
    <property type="project" value="UniProtKB-EC"/>
</dbReference>
<dbReference type="Gene3D" id="1.20.120.1220">
    <property type="match status" value="1"/>
</dbReference>
<keyword evidence="3" id="KW-0378">Hydrolase</keyword>
<feature type="transmembrane region" description="Helical" evidence="1">
    <location>
        <begin position="78"/>
        <end position="97"/>
    </location>
</feature>
<reference evidence="3" key="2">
    <citation type="submission" date="2022-04" db="EMBL/GenBank/DDBJ databases">
        <authorList>
            <person name="Livingstone P.G."/>
        </authorList>
    </citation>
    <scope>NUCLEOTIDE SEQUENCE</scope>
    <source>
        <strain evidence="3">BRON_8</strain>
    </source>
</reference>
<feature type="transmembrane region" description="Helical" evidence="1">
    <location>
        <begin position="103"/>
        <end position="123"/>
    </location>
</feature>
<dbReference type="EMBL" id="JAMGTK010000036">
    <property type="protein sequence ID" value="MDK4513032.1"/>
    <property type="molecule type" value="Genomic_DNA"/>
</dbReference>
<dbReference type="Proteomes" id="UP001173223">
    <property type="component" value="Unassembled WGS sequence"/>
</dbReference>
<dbReference type="RefSeq" id="WP_009006071.1">
    <property type="nucleotide sequence ID" value="NZ_CABMIK010000024.1"/>
</dbReference>
<dbReference type="Pfam" id="PF01478">
    <property type="entry name" value="Peptidase_A24"/>
    <property type="match status" value="1"/>
</dbReference>